<organism evidence="1 2">
    <name type="scientific">Dactylonectria macrodidyma</name>
    <dbReference type="NCBI Taxonomy" id="307937"/>
    <lineage>
        <taxon>Eukaryota</taxon>
        <taxon>Fungi</taxon>
        <taxon>Dikarya</taxon>
        <taxon>Ascomycota</taxon>
        <taxon>Pezizomycotina</taxon>
        <taxon>Sordariomycetes</taxon>
        <taxon>Hypocreomycetidae</taxon>
        <taxon>Hypocreales</taxon>
        <taxon>Nectriaceae</taxon>
        <taxon>Dactylonectria</taxon>
    </lineage>
</organism>
<evidence type="ECO:0000313" key="2">
    <source>
        <dbReference type="Proteomes" id="UP000738349"/>
    </source>
</evidence>
<gene>
    <name evidence="1" type="ORF">EDB81DRAFT_854166</name>
</gene>
<protein>
    <submittedName>
        <fullName evidence="1">Uncharacterized protein</fullName>
    </submittedName>
</protein>
<sequence length="366" mass="42376">MDLSSSNQGNREAPITQLSRESILKAWNANKRHLRAVSDNKSLGNYGIRKEMTFRLDTVLTMWAGGYFNPNRNPHIVSTEDVDPLIFTQAARFIVPLQHRQAHHKRTLLVRQGLGLETSTSIFGMPWIPRDCIDWHAGHIDIRTLSQLYVPRTPIQARFTYQANIQSFTTSRVSVGHSLKQWLQDARLEYDRGNNREAERIVDGIIRLAVEEIARAYHHHMLSKLQIYWSRIFPRNGRNGPPPISRLRQGQDESAKQVSHIVNAQTLWEIYNESWSVFAKIHSIAESEQMPRDIPCWMAKRKYLPHEDGWSEYIFRQLFGRPNPPTWNRCDFLLPSPDVSGSGPRIPEACSFPYEYHRDQQAASAR</sequence>
<dbReference type="OrthoDB" id="5077747at2759"/>
<proteinExistence type="predicted"/>
<dbReference type="AlphaFoldDB" id="A0A9P9F8U0"/>
<dbReference type="Proteomes" id="UP000738349">
    <property type="component" value="Unassembled WGS sequence"/>
</dbReference>
<keyword evidence="2" id="KW-1185">Reference proteome</keyword>
<evidence type="ECO:0000313" key="1">
    <source>
        <dbReference type="EMBL" id="KAH7155902.1"/>
    </source>
</evidence>
<reference evidence="1" key="1">
    <citation type="journal article" date="2021" name="Nat. Commun.">
        <title>Genetic determinants of endophytism in the Arabidopsis root mycobiome.</title>
        <authorList>
            <person name="Mesny F."/>
            <person name="Miyauchi S."/>
            <person name="Thiergart T."/>
            <person name="Pickel B."/>
            <person name="Atanasova L."/>
            <person name="Karlsson M."/>
            <person name="Huettel B."/>
            <person name="Barry K.W."/>
            <person name="Haridas S."/>
            <person name="Chen C."/>
            <person name="Bauer D."/>
            <person name="Andreopoulos W."/>
            <person name="Pangilinan J."/>
            <person name="LaButti K."/>
            <person name="Riley R."/>
            <person name="Lipzen A."/>
            <person name="Clum A."/>
            <person name="Drula E."/>
            <person name="Henrissat B."/>
            <person name="Kohler A."/>
            <person name="Grigoriev I.V."/>
            <person name="Martin F.M."/>
            <person name="Hacquard S."/>
        </authorList>
    </citation>
    <scope>NUCLEOTIDE SEQUENCE</scope>
    <source>
        <strain evidence="1">MPI-CAGE-AT-0147</strain>
    </source>
</reference>
<name>A0A9P9F8U0_9HYPO</name>
<comment type="caution">
    <text evidence="1">The sequence shown here is derived from an EMBL/GenBank/DDBJ whole genome shotgun (WGS) entry which is preliminary data.</text>
</comment>
<dbReference type="EMBL" id="JAGMUV010000005">
    <property type="protein sequence ID" value="KAH7155902.1"/>
    <property type="molecule type" value="Genomic_DNA"/>
</dbReference>
<accession>A0A9P9F8U0</accession>